<evidence type="ECO:0000313" key="1">
    <source>
        <dbReference type="EMBL" id="MEJ5947026.1"/>
    </source>
</evidence>
<keyword evidence="2" id="KW-1185">Reference proteome</keyword>
<comment type="caution">
    <text evidence="1">The sequence shown here is derived from an EMBL/GenBank/DDBJ whole genome shotgun (WGS) entry which is preliminary data.</text>
</comment>
<dbReference type="RefSeq" id="WP_339576399.1">
    <property type="nucleotide sequence ID" value="NZ_JBBIAA010000056.1"/>
</dbReference>
<dbReference type="Proteomes" id="UP001387100">
    <property type="component" value="Unassembled WGS sequence"/>
</dbReference>
<accession>A0ABU8RQ32</accession>
<sequence>MGAQGLTAEQFEQWVTALESGAHGAGPGCTWGMREGDGTMSHDTLGLLGALVLGVDWLSPGVIVNAHGTHRSTSGPLNEVDGVHAVPLALARAFPADVRRDIQQRDEDSTPWPTTAAWLREQRHRCLAPPAPPTA</sequence>
<proteinExistence type="predicted"/>
<evidence type="ECO:0000313" key="2">
    <source>
        <dbReference type="Proteomes" id="UP001387100"/>
    </source>
</evidence>
<protein>
    <recommendedName>
        <fullName evidence="3">PH domain-containing protein</fullName>
    </recommendedName>
</protein>
<organism evidence="1 2">
    <name type="scientific">Pseudokineococcus basanitobsidens</name>
    <dbReference type="NCBI Taxonomy" id="1926649"/>
    <lineage>
        <taxon>Bacteria</taxon>
        <taxon>Bacillati</taxon>
        <taxon>Actinomycetota</taxon>
        <taxon>Actinomycetes</taxon>
        <taxon>Kineosporiales</taxon>
        <taxon>Kineosporiaceae</taxon>
        <taxon>Pseudokineococcus</taxon>
    </lineage>
</organism>
<gene>
    <name evidence="1" type="ORF">WDZ17_17175</name>
</gene>
<evidence type="ECO:0008006" key="3">
    <source>
        <dbReference type="Google" id="ProtNLM"/>
    </source>
</evidence>
<name>A0ABU8RQ32_9ACTN</name>
<dbReference type="EMBL" id="JBBIAA010000056">
    <property type="protein sequence ID" value="MEJ5947026.1"/>
    <property type="molecule type" value="Genomic_DNA"/>
</dbReference>
<reference evidence="1 2" key="1">
    <citation type="journal article" date="2017" name="Int. J. Syst. Evol. Microbiol.">
        <title>Pseudokineococcus basanitobsidens sp. nov., isolated from volcanic rock.</title>
        <authorList>
            <person name="Lee D.W."/>
            <person name="Park M.Y."/>
            <person name="Kim J.J."/>
            <person name="Kim B.S."/>
        </authorList>
    </citation>
    <scope>NUCLEOTIDE SEQUENCE [LARGE SCALE GENOMIC DNA]</scope>
    <source>
        <strain evidence="1 2">DSM 103726</strain>
    </source>
</reference>